<gene>
    <name evidence="1" type="ORF">D9611_001479</name>
</gene>
<evidence type="ECO:0000313" key="2">
    <source>
        <dbReference type="Proteomes" id="UP000541558"/>
    </source>
</evidence>
<reference evidence="1 2" key="1">
    <citation type="journal article" date="2020" name="ISME J.">
        <title>Uncovering the hidden diversity of litter-decomposition mechanisms in mushroom-forming fungi.</title>
        <authorList>
            <person name="Floudas D."/>
            <person name="Bentzer J."/>
            <person name="Ahren D."/>
            <person name="Johansson T."/>
            <person name="Persson P."/>
            <person name="Tunlid A."/>
        </authorList>
    </citation>
    <scope>NUCLEOTIDE SEQUENCE [LARGE SCALE GENOMIC DNA]</scope>
    <source>
        <strain evidence="1 2">CBS 175.51</strain>
    </source>
</reference>
<name>A0A8H5CIK8_9AGAR</name>
<sequence>MLGRRLTARAQQAVYPHRWTCISGAQVPYFGAGRKLTYTESRILSFGQPSAAASYLGAGRKLTYMESRILSLGVWAPDSPPAYVACSPSTSPLDRISGAQFPYSGAGRKLTYTESSILSFGVWDSSHQRLFIYAFLFVIIEHDSLTLEHRVGPRGAQHPYLVLGAN</sequence>
<dbReference type="OrthoDB" id="10464951at2759"/>
<dbReference type="Proteomes" id="UP000541558">
    <property type="component" value="Unassembled WGS sequence"/>
</dbReference>
<comment type="caution">
    <text evidence="1">The sequence shown here is derived from an EMBL/GenBank/DDBJ whole genome shotgun (WGS) entry which is preliminary data.</text>
</comment>
<proteinExistence type="predicted"/>
<keyword evidence="2" id="KW-1185">Reference proteome</keyword>
<dbReference type="AlphaFoldDB" id="A0A8H5CIK8"/>
<organism evidence="1 2">
    <name type="scientific">Ephemerocybe angulata</name>
    <dbReference type="NCBI Taxonomy" id="980116"/>
    <lineage>
        <taxon>Eukaryota</taxon>
        <taxon>Fungi</taxon>
        <taxon>Dikarya</taxon>
        <taxon>Basidiomycota</taxon>
        <taxon>Agaricomycotina</taxon>
        <taxon>Agaricomycetes</taxon>
        <taxon>Agaricomycetidae</taxon>
        <taxon>Agaricales</taxon>
        <taxon>Agaricineae</taxon>
        <taxon>Psathyrellaceae</taxon>
        <taxon>Ephemerocybe</taxon>
    </lineage>
</organism>
<protein>
    <submittedName>
        <fullName evidence="1">Uncharacterized protein</fullName>
    </submittedName>
</protein>
<accession>A0A8H5CIK8</accession>
<evidence type="ECO:0000313" key="1">
    <source>
        <dbReference type="EMBL" id="KAF5342168.1"/>
    </source>
</evidence>
<dbReference type="EMBL" id="JAACJK010000001">
    <property type="protein sequence ID" value="KAF5342168.1"/>
    <property type="molecule type" value="Genomic_DNA"/>
</dbReference>